<dbReference type="GO" id="GO:0015627">
    <property type="term" value="C:type II protein secretion system complex"/>
    <property type="evidence" value="ECO:0007669"/>
    <property type="project" value="InterPro"/>
</dbReference>
<evidence type="ECO:0000256" key="6">
    <source>
        <dbReference type="SAM" id="Phobius"/>
    </source>
</evidence>
<dbReference type="NCBIfam" id="TIGR02532">
    <property type="entry name" value="IV_pilin_GFxxxE"/>
    <property type="match status" value="1"/>
</dbReference>
<comment type="subcellular location">
    <subcellularLocation>
        <location evidence="1">Membrane</location>
        <topology evidence="1">Single-pass membrane protein</topology>
    </subcellularLocation>
</comment>
<dbReference type="PANTHER" id="PTHR30093:SF44">
    <property type="entry name" value="TYPE II SECRETION SYSTEM CORE PROTEIN G"/>
    <property type="match status" value="1"/>
</dbReference>
<keyword evidence="8" id="KW-1185">Reference proteome</keyword>
<dbReference type="PROSITE" id="PS00409">
    <property type="entry name" value="PROKAR_NTER_METHYL"/>
    <property type="match status" value="1"/>
</dbReference>
<keyword evidence="2" id="KW-0488">Methylation</keyword>
<evidence type="ECO:0000313" key="7">
    <source>
        <dbReference type="EMBL" id="APW64140.1"/>
    </source>
</evidence>
<evidence type="ECO:0000256" key="1">
    <source>
        <dbReference type="ARBA" id="ARBA00004167"/>
    </source>
</evidence>
<dbReference type="PANTHER" id="PTHR30093">
    <property type="entry name" value="GENERAL SECRETION PATHWAY PROTEIN G"/>
    <property type="match status" value="1"/>
</dbReference>
<protein>
    <submittedName>
        <fullName evidence="7">Type II secretion system protein G</fullName>
    </submittedName>
</protein>
<proteinExistence type="predicted"/>
<dbReference type="Gene3D" id="3.30.700.10">
    <property type="entry name" value="Glycoprotein, Type 4 Pilin"/>
    <property type="match status" value="1"/>
</dbReference>
<evidence type="ECO:0000256" key="4">
    <source>
        <dbReference type="ARBA" id="ARBA00022989"/>
    </source>
</evidence>
<name>A0A1U7CYW2_9BACT</name>
<dbReference type="InterPro" id="IPR012902">
    <property type="entry name" value="N_methyl_site"/>
</dbReference>
<dbReference type="SUPFAM" id="SSF54523">
    <property type="entry name" value="Pili subunits"/>
    <property type="match status" value="1"/>
</dbReference>
<keyword evidence="3 6" id="KW-0812">Transmembrane</keyword>
<sequence length="144" mass="15323">MQRSFSRVKNSRGFTLVELAVVIVIIGVLAAFGVPRFLKSVEKSKGAEAFAYLAAVRSAQERFQSQQGTYASSVSDLDTQSAPPKYFSVGAIGAGTTSSLENSWKLTLTRIGASAGYSSYTVVFTDQGFDSTSTIDSSISPITQ</sequence>
<dbReference type="Proteomes" id="UP000186309">
    <property type="component" value="Chromosome"/>
</dbReference>
<dbReference type="InterPro" id="IPR031982">
    <property type="entry name" value="PilE-like"/>
</dbReference>
<dbReference type="RefSeq" id="WP_076350410.1">
    <property type="nucleotide sequence ID" value="NZ_CP019082.1"/>
</dbReference>
<keyword evidence="4 6" id="KW-1133">Transmembrane helix</keyword>
<evidence type="ECO:0000256" key="3">
    <source>
        <dbReference type="ARBA" id="ARBA00022692"/>
    </source>
</evidence>
<dbReference type="InterPro" id="IPR000983">
    <property type="entry name" value="Bac_GSPG_pilin"/>
</dbReference>
<dbReference type="InterPro" id="IPR045584">
    <property type="entry name" value="Pilin-like"/>
</dbReference>
<organism evidence="7 8">
    <name type="scientific">Paludisphaera borealis</name>
    <dbReference type="NCBI Taxonomy" id="1387353"/>
    <lineage>
        <taxon>Bacteria</taxon>
        <taxon>Pseudomonadati</taxon>
        <taxon>Planctomycetota</taxon>
        <taxon>Planctomycetia</taxon>
        <taxon>Isosphaerales</taxon>
        <taxon>Isosphaeraceae</taxon>
        <taxon>Paludisphaera</taxon>
    </lineage>
</organism>
<dbReference type="PRINTS" id="PR00813">
    <property type="entry name" value="BCTERIALGSPG"/>
</dbReference>
<dbReference type="STRING" id="1387353.BSF38_05732"/>
<dbReference type="OrthoDB" id="291647at2"/>
<dbReference type="GO" id="GO:0015628">
    <property type="term" value="P:protein secretion by the type II secretion system"/>
    <property type="evidence" value="ECO:0007669"/>
    <property type="project" value="InterPro"/>
</dbReference>
<dbReference type="KEGG" id="pbor:BSF38_05732"/>
<dbReference type="Pfam" id="PF16732">
    <property type="entry name" value="ComP_DUS"/>
    <property type="match status" value="1"/>
</dbReference>
<feature type="transmembrane region" description="Helical" evidence="6">
    <location>
        <begin position="12"/>
        <end position="34"/>
    </location>
</feature>
<keyword evidence="5 6" id="KW-0472">Membrane</keyword>
<evidence type="ECO:0000256" key="2">
    <source>
        <dbReference type="ARBA" id="ARBA00022481"/>
    </source>
</evidence>
<accession>A0A1U7CYW2</accession>
<gene>
    <name evidence="7" type="primary">epsG_2</name>
    <name evidence="7" type="ORF">BSF38_05732</name>
</gene>
<dbReference type="GO" id="GO:0016020">
    <property type="term" value="C:membrane"/>
    <property type="evidence" value="ECO:0007669"/>
    <property type="project" value="UniProtKB-SubCell"/>
</dbReference>
<dbReference type="GO" id="GO:0043683">
    <property type="term" value="P:type IV pilus assembly"/>
    <property type="evidence" value="ECO:0007669"/>
    <property type="project" value="InterPro"/>
</dbReference>
<dbReference type="AlphaFoldDB" id="A0A1U7CYW2"/>
<dbReference type="Pfam" id="PF07963">
    <property type="entry name" value="N_methyl"/>
    <property type="match status" value="1"/>
</dbReference>
<reference evidence="8" key="1">
    <citation type="submission" date="2016-12" db="EMBL/GenBank/DDBJ databases">
        <title>Comparative genomics of four Isosphaeraceae planctomycetes: a common pool of plasmids and glycoside hydrolase genes.</title>
        <authorList>
            <person name="Ivanova A."/>
        </authorList>
    </citation>
    <scope>NUCLEOTIDE SEQUENCE [LARGE SCALE GENOMIC DNA]</scope>
    <source>
        <strain evidence="8">PX4</strain>
    </source>
</reference>
<dbReference type="EMBL" id="CP019082">
    <property type="protein sequence ID" value="APW64140.1"/>
    <property type="molecule type" value="Genomic_DNA"/>
</dbReference>
<evidence type="ECO:0000256" key="5">
    <source>
        <dbReference type="ARBA" id="ARBA00023136"/>
    </source>
</evidence>
<evidence type="ECO:0000313" key="8">
    <source>
        <dbReference type="Proteomes" id="UP000186309"/>
    </source>
</evidence>